<dbReference type="Pfam" id="PF13815">
    <property type="entry name" value="Dzip-like_N"/>
    <property type="match status" value="1"/>
</dbReference>
<reference evidence="11 12" key="1">
    <citation type="journal article" date="2014" name="Genome Biol. Evol.">
        <title>The secreted proteins of Achlya hypogyna and Thraustotheca clavata identify the ancestral oomycete secretome and reveal gene acquisitions by horizontal gene transfer.</title>
        <authorList>
            <person name="Misner I."/>
            <person name="Blouin N."/>
            <person name="Leonard G."/>
            <person name="Richards T.A."/>
            <person name="Lane C.E."/>
        </authorList>
    </citation>
    <scope>NUCLEOTIDE SEQUENCE [LARGE SCALE GENOMIC DNA]</scope>
    <source>
        <strain evidence="11 12">ATCC 34112</strain>
    </source>
</reference>
<protein>
    <recommendedName>
        <fullName evidence="10">C2H2-type domain-containing protein</fullName>
    </recommendedName>
</protein>
<dbReference type="OrthoDB" id="515971at2759"/>
<feature type="compositionally biased region" description="Basic and acidic residues" evidence="9">
    <location>
        <begin position="898"/>
        <end position="908"/>
    </location>
</feature>
<dbReference type="PANTHER" id="PTHR21502:SF3">
    <property type="entry name" value="CILIUM ASSEMBLY PROTEIN DZIP1L"/>
    <property type="match status" value="1"/>
</dbReference>
<keyword evidence="6" id="KW-0966">Cell projection</keyword>
<dbReference type="PANTHER" id="PTHR21502">
    <property type="entry name" value="ZINC FINGER PROTEIN DZIP1"/>
    <property type="match status" value="1"/>
</dbReference>
<dbReference type="GO" id="GO:0005737">
    <property type="term" value="C:cytoplasm"/>
    <property type="evidence" value="ECO:0007669"/>
    <property type="project" value="TreeGrafter"/>
</dbReference>
<comment type="subcellular location">
    <subcellularLocation>
        <location evidence="2">Cytoplasm</location>
        <location evidence="2">Cytoskeleton</location>
        <location evidence="2">Cilium basal body</location>
    </subcellularLocation>
    <subcellularLocation>
        <location evidence="1">Cytoplasm</location>
        <location evidence="1">Cytoskeleton</location>
        <location evidence="1">Microtubule organizing center</location>
        <location evidence="1">Centrosome</location>
        <location evidence="1">Centriole</location>
    </subcellularLocation>
</comment>
<proteinExistence type="inferred from homology"/>
<evidence type="ECO:0000256" key="2">
    <source>
        <dbReference type="ARBA" id="ARBA00004120"/>
    </source>
</evidence>
<keyword evidence="5" id="KW-0206">Cytoskeleton</keyword>
<dbReference type="InterPro" id="IPR000048">
    <property type="entry name" value="IQ_motif_EF-hand-BS"/>
</dbReference>
<feature type="region of interest" description="Disordered" evidence="9">
    <location>
        <begin position="944"/>
        <end position="966"/>
    </location>
</feature>
<evidence type="ECO:0000256" key="3">
    <source>
        <dbReference type="ARBA" id="ARBA00009131"/>
    </source>
</evidence>
<dbReference type="InterPro" id="IPR051241">
    <property type="entry name" value="DZIP_RILPL"/>
</dbReference>
<sequence length="1022" mass="115552">MDGGYRRRGGSRGSGVFAPLTQLHSAFQHKQELQKHRGGSGNGVAWNNRNIQLPPRPFAFRQRQGKLDTKTIAQIDLNRVVRDTDIDTIQNHLENLAFSDVTLQDVNQYSDEYFLKLFQIAQLSVEYLLNVQESLVQHTEDLENQCNQITSECKQLEDENEKYDAEVSMLKQEIKQKQNTIATFEMMLLSQQHNNPTASTPSPASTPVDCVFCNKKFLTIEYLVKHQKKKHFDDYTKLKQRKTSSSKSVDIPQPTSPIVHEPVNPPQVIEPVKPPTPAVAQPDAALVSALVTANTSALTKQIDVLQAQLVQDKADRARETQLLQQQQNAFAQSIVEQLARMQQALQDMQSKTQSEWMHFTEEMMKKTTPPPRVPVEHIGPMTNDTDEKDKLTRDMVQDLMKQREKELERRLQLEAEQRAWAARELELKQQLLEEKQKQTANELTLTHLMALEAQKYGLDYGLPKEPKIEVVQVPVVQNDPPVQESIPKQPKPLEEEAIEVPPKPKKELPKPAPIEKKKSMPAAEPKTIFTPPPLKKVDSIPVIESKPVTKSEVQQEEPPVAAPPVSIDPPEDKSIKPDEESLRQHAAATKIRKIVVGYLTRKFLAHPHNWLLRIQGHEFFVPVTHVMTALQVRQIIASELGGIDIHRVLLHDAITGTEISGKTLVFDLCGHLEIEIIPAIHNDNHHFAFIDEMVDDMTAKKSRILSLAIQNEPPNQLVSENEKVVHSIVMIQKYARGMLARREAAGRRIDHLIDERIAQNLAFESHLVKVIRPSKQTEHRKRVQDALAEKLVALQVTKAKDRIPKQISNEDFEASMEKLQAARKEYSPELQSRISSIITMIHDTALAEYDPIAAKEQETMGDAAASIQSVVRVILARKVIKSMRERHKQTASLVAAEPKNEDIQEKSSKHIMANGKESSSKEPSTEDGMMVVDEFNGDIPGHQEAKETEKDAQTNQDIEEIESKPLAIPEAKSVVLDEYEEEREQLKAMKENEAKVISPFSNTALKPMRSSARRGSISHNAR</sequence>
<comment type="caution">
    <text evidence="11">The sequence shown here is derived from an EMBL/GenBank/DDBJ whole genome shotgun (WGS) entry which is preliminary data.</text>
</comment>
<comment type="similarity">
    <text evidence="3">Belongs to the DZIP C2H2-type zinc-finger protein family.</text>
</comment>
<feature type="compositionally biased region" description="Basic and acidic residues" evidence="9">
    <location>
        <begin position="502"/>
        <end position="518"/>
    </location>
</feature>
<dbReference type="Pfam" id="PF00612">
    <property type="entry name" value="IQ"/>
    <property type="match status" value="1"/>
</dbReference>
<evidence type="ECO:0000256" key="4">
    <source>
        <dbReference type="ARBA" id="ARBA00023054"/>
    </source>
</evidence>
<feature type="region of interest" description="Disordered" evidence="9">
    <location>
        <begin position="999"/>
        <end position="1022"/>
    </location>
</feature>
<feature type="region of interest" description="Disordered" evidence="9">
    <location>
        <begin position="547"/>
        <end position="576"/>
    </location>
</feature>
<evidence type="ECO:0000256" key="5">
    <source>
        <dbReference type="ARBA" id="ARBA00023212"/>
    </source>
</evidence>
<feature type="coiled-coil region" evidence="8">
    <location>
        <begin position="139"/>
        <end position="180"/>
    </location>
</feature>
<feature type="domain" description="C2H2-type" evidence="10">
    <location>
        <begin position="208"/>
        <end position="236"/>
    </location>
</feature>
<dbReference type="GO" id="GO:0008270">
    <property type="term" value="F:zinc ion binding"/>
    <property type="evidence" value="ECO:0007669"/>
    <property type="project" value="UniProtKB-KW"/>
</dbReference>
<feature type="region of interest" description="Disordered" evidence="9">
    <location>
        <begin position="365"/>
        <end position="387"/>
    </location>
</feature>
<gene>
    <name evidence="11" type="ORF">THRCLA_11090</name>
</gene>
<feature type="region of interest" description="Disordered" evidence="9">
    <location>
        <begin position="890"/>
        <end position="927"/>
    </location>
</feature>
<evidence type="ECO:0000256" key="9">
    <source>
        <dbReference type="SAM" id="MobiDB-lite"/>
    </source>
</evidence>
<keyword evidence="7" id="KW-0862">Zinc</keyword>
<feature type="region of interest" description="Disordered" evidence="9">
    <location>
        <begin position="480"/>
        <end position="531"/>
    </location>
</feature>
<evidence type="ECO:0000256" key="7">
    <source>
        <dbReference type="PROSITE-ProRule" id="PRU00042"/>
    </source>
</evidence>
<dbReference type="InterPro" id="IPR013087">
    <property type="entry name" value="Znf_C2H2_type"/>
</dbReference>
<evidence type="ECO:0000313" key="11">
    <source>
        <dbReference type="EMBL" id="OQR82170.1"/>
    </source>
</evidence>
<dbReference type="SMART" id="SM00015">
    <property type="entry name" value="IQ"/>
    <property type="match status" value="3"/>
</dbReference>
<organism evidence="11 12">
    <name type="scientific">Thraustotheca clavata</name>
    <dbReference type="NCBI Taxonomy" id="74557"/>
    <lineage>
        <taxon>Eukaryota</taxon>
        <taxon>Sar</taxon>
        <taxon>Stramenopiles</taxon>
        <taxon>Oomycota</taxon>
        <taxon>Saprolegniomycetes</taxon>
        <taxon>Saprolegniales</taxon>
        <taxon>Achlyaceae</taxon>
        <taxon>Thraustotheca</taxon>
    </lineage>
</organism>
<dbReference type="EMBL" id="JNBS01004830">
    <property type="protein sequence ID" value="OQR82170.1"/>
    <property type="molecule type" value="Genomic_DNA"/>
</dbReference>
<keyword evidence="12" id="KW-1185">Reference proteome</keyword>
<dbReference type="Proteomes" id="UP000243217">
    <property type="component" value="Unassembled WGS sequence"/>
</dbReference>
<dbReference type="AlphaFoldDB" id="A0A1V9Y8V4"/>
<evidence type="ECO:0000313" key="12">
    <source>
        <dbReference type="Proteomes" id="UP000243217"/>
    </source>
</evidence>
<dbReference type="PROSITE" id="PS00028">
    <property type="entry name" value="ZINC_FINGER_C2H2_1"/>
    <property type="match status" value="1"/>
</dbReference>
<dbReference type="InterPro" id="IPR032714">
    <property type="entry name" value="DZIP1_N"/>
</dbReference>
<dbReference type="PROSITE" id="PS50096">
    <property type="entry name" value="IQ"/>
    <property type="match status" value="2"/>
</dbReference>
<evidence type="ECO:0000256" key="8">
    <source>
        <dbReference type="SAM" id="Coils"/>
    </source>
</evidence>
<accession>A0A1V9Y8V4</accession>
<keyword evidence="5" id="KW-0963">Cytoplasm</keyword>
<keyword evidence="4 8" id="KW-0175">Coiled coil</keyword>
<evidence type="ECO:0000259" key="10">
    <source>
        <dbReference type="PROSITE" id="PS50157"/>
    </source>
</evidence>
<keyword evidence="7" id="KW-0863">Zinc-finger</keyword>
<dbReference type="GO" id="GO:0005814">
    <property type="term" value="C:centriole"/>
    <property type="evidence" value="ECO:0007669"/>
    <property type="project" value="UniProtKB-SubCell"/>
</dbReference>
<keyword evidence="7" id="KW-0479">Metal-binding</keyword>
<feature type="region of interest" description="Disordered" evidence="9">
    <location>
        <begin position="242"/>
        <end position="265"/>
    </location>
</feature>
<dbReference type="PROSITE" id="PS50157">
    <property type="entry name" value="ZINC_FINGER_C2H2_2"/>
    <property type="match status" value="1"/>
</dbReference>
<evidence type="ECO:0000256" key="1">
    <source>
        <dbReference type="ARBA" id="ARBA00004114"/>
    </source>
</evidence>
<name>A0A1V9Y8V4_9STRA</name>
<evidence type="ECO:0000256" key="6">
    <source>
        <dbReference type="ARBA" id="ARBA00023273"/>
    </source>
</evidence>
<feature type="coiled-coil region" evidence="8">
    <location>
        <begin position="396"/>
        <end position="442"/>
    </location>
</feature>